<keyword evidence="1" id="KW-1133">Transmembrane helix</keyword>
<gene>
    <name evidence="2" type="ORF">GSB_151178</name>
</gene>
<feature type="transmembrane region" description="Helical" evidence="1">
    <location>
        <begin position="740"/>
        <end position="764"/>
    </location>
</feature>
<comment type="caution">
    <text evidence="2">The sequence shown here is derived from an EMBL/GenBank/DDBJ whole genome shotgun (WGS) entry which is preliminary data.</text>
</comment>
<dbReference type="PANTHER" id="PTHR23275">
    <property type="entry name" value="CABRIOLET.-RELATED"/>
    <property type="match status" value="1"/>
</dbReference>
<keyword evidence="1" id="KW-0812">Transmembrane</keyword>
<feature type="non-terminal residue" evidence="2">
    <location>
        <position position="1"/>
    </location>
</feature>
<name>V6U0Q8_GIAIN</name>
<keyword evidence="1" id="KW-0472">Membrane</keyword>
<sequence length="769" mass="78113">VDVATALAAGLHWCSAGHLLFMSGCYDARAAPGSGVCRGARDGACVGYAEEVSGQGKSLKIVDRQTSGTCPEANSGASQTGQCKNGKCDVWIGGGDFCSQCSQTTDYLINGKCTNTNTDSACGNTPDSGMCTLCKSGYFLHRGGCYQIGTEPGNLVCKDTAASTNQGTCNECQAGYFRNPVAGLDKTKESCIACNQTTAVDYNTGVANCAECTAPTTPGTNSQQQKATCTKCASPKYLKADGTCGESSDCTSGTEFAKKDSVNGNRCVPCGDKIDGIADCKTCTPKTAAGLAEAPSVTCSACTTPTKKPNVAGTGCFACSVDGCSNCSKDDVCEVCDGKIVKIDKDKATTCVTEDQCKGTEGFFVKTNGSTKTCEACGDENCATCAAEGTGKCSKCKATNTAGAKLYLKTVSSGSTGTCVEASQCGSGFFPKADDKAGNKCAACSTVADGGIDNCSECSLLPSASRSFATLITCTKCSTKKLSPLKDACLTDCPAGTYDSQGVCTLCHPSCAECNGNANQDSCTACYPGSVLNKPDSLNTGTCIPECTGRYAENCETGMCTAVLGGSKYCSRCKSGYVPVDGLCVSATMRAPTGCTPGDGVCSSCTSTYFLESGGCYQSTAYPGNTLCSSATDGKCKTCTNTQTADPSTGVCPACPAGCSKCSGSSGSQTCSECLAGYYKSGTKCVKCSENSNGITGVPNCVSCKEPSGASDTVTCYVTQEPSVNPTDPSTNKTGLSSGAIAGISVAVIVVVGGLVGFLCWWFVCRGKA</sequence>
<dbReference type="AlphaFoldDB" id="V6U0Q8"/>
<dbReference type="Gene3D" id="2.10.220.10">
    <property type="entry name" value="Hormone Receptor, Insulin-like Growth Factor Receptor 1, Chain A, domain 2"/>
    <property type="match status" value="1"/>
</dbReference>
<dbReference type="InterPro" id="IPR006212">
    <property type="entry name" value="Furin_repeat"/>
</dbReference>
<evidence type="ECO:0000313" key="3">
    <source>
        <dbReference type="Proteomes" id="UP000018040"/>
    </source>
</evidence>
<dbReference type="VEuPathDB" id="GiardiaDB:DHA2_151689"/>
<dbReference type="VEuPathDB" id="GiardiaDB:QR46_4352"/>
<dbReference type="Proteomes" id="UP000018040">
    <property type="component" value="Unassembled WGS sequence"/>
</dbReference>
<dbReference type="Pfam" id="PF03302">
    <property type="entry name" value="VSP"/>
    <property type="match status" value="2"/>
</dbReference>
<dbReference type="PANTHER" id="PTHR23275:SF100">
    <property type="entry name" value="EGF-LIKE DOMAIN-CONTAINING PROTEIN"/>
    <property type="match status" value="1"/>
</dbReference>
<dbReference type="InterPro" id="IPR052798">
    <property type="entry name" value="Giardia_VSA"/>
</dbReference>
<dbReference type="SMART" id="SM00261">
    <property type="entry name" value="FU"/>
    <property type="match status" value="6"/>
</dbReference>
<dbReference type="OrthoDB" id="439917at2759"/>
<dbReference type="SUPFAM" id="SSF57184">
    <property type="entry name" value="Growth factor receptor domain"/>
    <property type="match status" value="4"/>
</dbReference>
<protein>
    <submittedName>
        <fullName evidence="2">Variant-specific surface protein</fullName>
    </submittedName>
</protein>
<dbReference type="VEuPathDB" id="GiardiaDB:QR46_4893"/>
<reference evidence="2 3" key="2">
    <citation type="journal article" date="2013" name="Genome Biol. Evol.">
        <title>Genome sequencing of Giardia lamblia genotypes A2 and B isolates (DH and GS) and comparative analysis with the genomes of genotypes A1 and E (WB and Pig).</title>
        <authorList>
            <person name="Adam R.D."/>
            <person name="Dahlstrom E.W."/>
            <person name="Martens C.A."/>
            <person name="Bruno D.P."/>
            <person name="Barbian K.D."/>
            <person name="Ricklefs S.M."/>
            <person name="Hernandez M.M."/>
            <person name="Narla N.P."/>
            <person name="Patel R.B."/>
            <person name="Porcella S.F."/>
            <person name="Nash T.E."/>
        </authorList>
    </citation>
    <scope>NUCLEOTIDE SEQUENCE [LARGE SCALE GENOMIC DNA]</scope>
    <source>
        <strain evidence="2 3">GS</strain>
    </source>
</reference>
<accession>V6U0Q8</accession>
<dbReference type="CDD" id="cd00064">
    <property type="entry name" value="FU"/>
    <property type="match status" value="1"/>
</dbReference>
<dbReference type="InterPro" id="IPR009030">
    <property type="entry name" value="Growth_fac_rcpt_cys_sf"/>
</dbReference>
<evidence type="ECO:0000313" key="2">
    <source>
        <dbReference type="EMBL" id="ESU44187.1"/>
    </source>
</evidence>
<dbReference type="VEuPathDB" id="GiardiaDB:GL50803_00137697"/>
<proteinExistence type="predicted"/>
<evidence type="ECO:0000256" key="1">
    <source>
        <dbReference type="SAM" id="Phobius"/>
    </source>
</evidence>
<organism evidence="2 3">
    <name type="scientific">Giardia intestinalis</name>
    <name type="common">Giardia lamblia</name>
    <dbReference type="NCBI Taxonomy" id="5741"/>
    <lineage>
        <taxon>Eukaryota</taxon>
        <taxon>Metamonada</taxon>
        <taxon>Diplomonadida</taxon>
        <taxon>Hexamitidae</taxon>
        <taxon>Giardiinae</taxon>
        <taxon>Giardia</taxon>
    </lineage>
</organism>
<reference evidence="3" key="1">
    <citation type="submission" date="2012-02" db="EMBL/GenBank/DDBJ databases">
        <title>Genome sequencing of Giardia lamblia Genotypes A2 and B isolates (DH and GS) and comparative analysis with the genomes of Genotypes A1 and E (WB and Pig).</title>
        <authorList>
            <person name="Adam R."/>
            <person name="Dahlstrom E."/>
            <person name="Martens C."/>
            <person name="Bruno D."/>
            <person name="Barbian K."/>
            <person name="Porcella S.F."/>
            <person name="Nash T."/>
        </authorList>
    </citation>
    <scope>NUCLEOTIDE SEQUENCE</scope>
    <source>
        <strain evidence="3">GS</strain>
    </source>
</reference>
<dbReference type="InterPro" id="IPR005127">
    <property type="entry name" value="Giardia_VSP"/>
</dbReference>
<dbReference type="EMBL" id="AHHH01000027">
    <property type="protein sequence ID" value="ESU44187.1"/>
    <property type="molecule type" value="Genomic_DNA"/>
</dbReference>